<dbReference type="KEGG" id="pcea:J3359_00770"/>
<dbReference type="Proteomes" id="UP000663920">
    <property type="component" value="Chromosome"/>
</dbReference>
<keyword evidence="3" id="KW-1185">Reference proteome</keyword>
<accession>A0A975CP88</accession>
<proteinExistence type="predicted"/>
<evidence type="ECO:0000256" key="1">
    <source>
        <dbReference type="SAM" id="Phobius"/>
    </source>
</evidence>
<feature type="transmembrane region" description="Helical" evidence="1">
    <location>
        <begin position="30"/>
        <end position="47"/>
    </location>
</feature>
<feature type="transmembrane region" description="Helical" evidence="1">
    <location>
        <begin position="53"/>
        <end position="69"/>
    </location>
</feature>
<keyword evidence="1" id="KW-0812">Transmembrane</keyword>
<gene>
    <name evidence="2" type="ORF">J3359_00770</name>
</gene>
<dbReference type="EMBL" id="CP071869">
    <property type="protein sequence ID" value="QTE22840.1"/>
    <property type="molecule type" value="Genomic_DNA"/>
</dbReference>
<keyword evidence="1" id="KW-1133">Transmembrane helix</keyword>
<feature type="transmembrane region" description="Helical" evidence="1">
    <location>
        <begin position="6"/>
        <end position="23"/>
    </location>
</feature>
<dbReference type="AlphaFoldDB" id="A0A975CP88"/>
<organism evidence="2 3">
    <name type="scientific">Polaribacter cellanae</name>
    <dbReference type="NCBI Taxonomy" id="2818493"/>
    <lineage>
        <taxon>Bacteria</taxon>
        <taxon>Pseudomonadati</taxon>
        <taxon>Bacteroidota</taxon>
        <taxon>Flavobacteriia</taxon>
        <taxon>Flavobacteriales</taxon>
        <taxon>Flavobacteriaceae</taxon>
    </lineage>
</organism>
<keyword evidence="1" id="KW-0472">Membrane</keyword>
<name>A0A975CP88_9FLAO</name>
<protein>
    <submittedName>
        <fullName evidence="2">YgjV family protein</fullName>
    </submittedName>
</protein>
<evidence type="ECO:0000313" key="2">
    <source>
        <dbReference type="EMBL" id="QTE22840.1"/>
    </source>
</evidence>
<sequence>MEEINWIEILGYIASLFIAVSITMESVVKLRIINFIGAILLGTYGVFIESMPIILVNYFIGITNVYYLWKHFKNNKNQTIKNRK</sequence>
<dbReference type="RefSeq" id="WP_208078810.1">
    <property type="nucleotide sequence ID" value="NZ_CP071869.1"/>
</dbReference>
<evidence type="ECO:0000313" key="3">
    <source>
        <dbReference type="Proteomes" id="UP000663920"/>
    </source>
</evidence>
<reference evidence="2 3" key="1">
    <citation type="submission" date="2021-03" db="EMBL/GenBank/DDBJ databases">
        <title>Complete genome of Polaribacter_sp.SM13.</title>
        <authorList>
            <person name="Jeong S.W."/>
            <person name="Bae J.W."/>
        </authorList>
    </citation>
    <scope>NUCLEOTIDE SEQUENCE [LARGE SCALE GENOMIC DNA]</scope>
    <source>
        <strain evidence="2 3">SM13</strain>
    </source>
</reference>